<dbReference type="GO" id="GO:0030968">
    <property type="term" value="P:endoplasmic reticulum unfolded protein response"/>
    <property type="evidence" value="ECO:0007669"/>
    <property type="project" value="TreeGrafter"/>
</dbReference>
<dbReference type="InterPro" id="IPR029071">
    <property type="entry name" value="Ubiquitin-like_domsf"/>
</dbReference>
<dbReference type="AlphaFoldDB" id="A0A8J4G3U8"/>
<feature type="compositionally biased region" description="Polar residues" evidence="5">
    <location>
        <begin position="148"/>
        <end position="160"/>
    </location>
</feature>
<feature type="compositionally biased region" description="Low complexity" evidence="5">
    <location>
        <begin position="444"/>
        <end position="453"/>
    </location>
</feature>
<keyword evidence="11" id="KW-1185">Reference proteome</keyword>
<gene>
    <name evidence="8" type="ORF">Vretifemale_1382</name>
    <name evidence="9" type="ORF">Vretimale_3754</name>
</gene>
<keyword evidence="4 6" id="KW-0472">Membrane</keyword>
<dbReference type="SUPFAM" id="SSF54236">
    <property type="entry name" value="Ubiquitin-like"/>
    <property type="match status" value="1"/>
</dbReference>
<dbReference type="GO" id="GO:0016020">
    <property type="term" value="C:membrane"/>
    <property type="evidence" value="ECO:0007669"/>
    <property type="project" value="UniProtKB-SubCell"/>
</dbReference>
<feature type="region of interest" description="Disordered" evidence="5">
    <location>
        <begin position="105"/>
        <end position="170"/>
    </location>
</feature>
<keyword evidence="3 6" id="KW-1133">Transmembrane helix</keyword>
<dbReference type="InterPro" id="IPR000626">
    <property type="entry name" value="Ubiquitin-like_dom"/>
</dbReference>
<reference evidence="9" key="1">
    <citation type="journal article" date="2021" name="Proc. Natl. Acad. Sci. U.S.A.">
        <title>Three genomes in the algal genus Volvox reveal the fate of a haploid sex-determining region after a transition to homothallism.</title>
        <authorList>
            <person name="Yamamoto K."/>
            <person name="Hamaji T."/>
            <person name="Kawai-Toyooka H."/>
            <person name="Matsuzaki R."/>
            <person name="Takahashi F."/>
            <person name="Nishimura Y."/>
            <person name="Kawachi M."/>
            <person name="Noguchi H."/>
            <person name="Minakuchi Y."/>
            <person name="Umen J.G."/>
            <person name="Toyoda A."/>
            <person name="Nozaki H."/>
        </authorList>
    </citation>
    <scope>NUCLEOTIDE SEQUENCE</scope>
    <source>
        <strain evidence="9">NIES-3785</strain>
        <strain evidence="8">NIES-3786</strain>
    </source>
</reference>
<dbReference type="OrthoDB" id="21589at2759"/>
<feature type="transmembrane region" description="Helical" evidence="6">
    <location>
        <begin position="600"/>
        <end position="619"/>
    </location>
</feature>
<dbReference type="EMBL" id="BNCP01000002">
    <property type="protein sequence ID" value="GIL70650.1"/>
    <property type="molecule type" value="Genomic_DNA"/>
</dbReference>
<dbReference type="Proteomes" id="UP000722791">
    <property type="component" value="Unassembled WGS sequence"/>
</dbReference>
<comment type="subcellular location">
    <subcellularLocation>
        <location evidence="1">Membrane</location>
    </subcellularLocation>
</comment>
<feature type="domain" description="Ubiquitin-like" evidence="7">
    <location>
        <begin position="7"/>
        <end position="63"/>
    </location>
</feature>
<dbReference type="PANTHER" id="PTHR12943:SF27">
    <property type="entry name" value="HOMOCYSTEINE-INDUCED ENDOPLASMIC RETICULUM PROTEIN, ISOFORM A"/>
    <property type="match status" value="1"/>
</dbReference>
<evidence type="ECO:0000256" key="3">
    <source>
        <dbReference type="ARBA" id="ARBA00022989"/>
    </source>
</evidence>
<feature type="compositionally biased region" description="Low complexity" evidence="5">
    <location>
        <begin position="105"/>
        <end position="125"/>
    </location>
</feature>
<evidence type="ECO:0000256" key="6">
    <source>
        <dbReference type="SAM" id="Phobius"/>
    </source>
</evidence>
<evidence type="ECO:0000256" key="5">
    <source>
        <dbReference type="SAM" id="MobiDB-lite"/>
    </source>
</evidence>
<dbReference type="InterPro" id="IPR039751">
    <property type="entry name" value="HERPUD1/2"/>
</dbReference>
<name>A0A8J4G3U8_9CHLO</name>
<evidence type="ECO:0000256" key="4">
    <source>
        <dbReference type="ARBA" id="ARBA00023136"/>
    </source>
</evidence>
<evidence type="ECO:0000259" key="7">
    <source>
        <dbReference type="PROSITE" id="PS50053"/>
    </source>
</evidence>
<evidence type="ECO:0000256" key="2">
    <source>
        <dbReference type="ARBA" id="ARBA00022692"/>
    </source>
</evidence>
<accession>A0A8J4G3U8</accession>
<feature type="compositionally biased region" description="Low complexity" evidence="5">
    <location>
        <begin position="650"/>
        <end position="666"/>
    </location>
</feature>
<dbReference type="Gene3D" id="3.10.20.90">
    <property type="entry name" value="Phosphatidylinositol 3-kinase Catalytic Subunit, Chain A, domain 1"/>
    <property type="match status" value="1"/>
</dbReference>
<feature type="compositionally biased region" description="Basic and acidic residues" evidence="5">
    <location>
        <begin position="288"/>
        <end position="299"/>
    </location>
</feature>
<dbReference type="PANTHER" id="PTHR12943">
    <property type="entry name" value="HOMOCYSTEINE-RESPONSIVE ENDOPLASMIC RETICULUM-RESIDENT UNIQUITIN-LIKE DOMAIN HERPUD PROTEIN FAMILY MEMBER"/>
    <property type="match status" value="1"/>
</dbReference>
<sequence length="679" mass="69775">MRGDTDTTLVIKNPSRINQDFSLRFWLDATVGDLQKLLSKIYDGEPAPADQTLIYAGKVLKDSSIRLRDIVSQVDGPAGPHSFHLVIKNKQSTGLSAQTRSVASSASASATMATSTATADTSGAARPVPPPTRTLSTSDTPPAAGSVVSPNGTEKPSSSRPGADPTPAAGQAELDGLMAAASLLNNWIACSGSGGSMYGAAFSGYPFAQSLMPGTAPTDCGNTTGQEGSAAAPAAAAMSAAASAVEIPYMYYNPVVGNAYQAAYSAALAALSIGPQQSLVKQQQAAHPTKETVPDEACRDQSGAARGSGGKAVAEPGPSAGTSSTSAASPAEPAAQQYAYVPMFVPAYGQAGYMYGMPGPYPILQQSGPVPLGNMQTPGAWAWSLSPFGQAWQQSIPAVGRAGATESIDGIMDLNALLDALTEGAAAAGGRRQGDRGEEGGAGQANRGARAGAAGEGQPGFRLRRARIAIPVAMVPDNEQLAVAAVDRNRPGPARWPPRVLRIRVSLRMLLQALVVVFMLSQNLTWKRLMALIIIGAVMYIASLWAPFLVRRDNPARPGAPQGRGEGAAGPVAVAAGAGAAGAAPQPVPQLRQQLRRRGFLSEVLVFLVGFVTSLLPAWNFFAEDAVAFVAGQEVPAEEDDARQQRQEAAGENDAAPAEDAGAVPAQGMDEAEGAVLAQ</sequence>
<comment type="caution">
    <text evidence="9">The sequence shown here is derived from an EMBL/GenBank/DDBJ whole genome shotgun (WGS) entry which is preliminary data.</text>
</comment>
<feature type="region of interest" description="Disordered" evidence="5">
    <location>
        <begin position="636"/>
        <end position="679"/>
    </location>
</feature>
<proteinExistence type="predicted"/>
<evidence type="ECO:0000313" key="8">
    <source>
        <dbReference type="EMBL" id="GIL70650.1"/>
    </source>
</evidence>
<evidence type="ECO:0000313" key="10">
    <source>
        <dbReference type="Proteomes" id="UP000722791"/>
    </source>
</evidence>
<feature type="region of interest" description="Disordered" evidence="5">
    <location>
        <begin position="282"/>
        <end position="329"/>
    </location>
</feature>
<dbReference type="Proteomes" id="UP000747110">
    <property type="component" value="Unassembled WGS sequence"/>
</dbReference>
<dbReference type="CDD" id="cd01790">
    <property type="entry name" value="Ubl_HERP"/>
    <property type="match status" value="1"/>
</dbReference>
<organism evidence="9 10">
    <name type="scientific">Volvox reticuliferus</name>
    <dbReference type="NCBI Taxonomy" id="1737510"/>
    <lineage>
        <taxon>Eukaryota</taxon>
        <taxon>Viridiplantae</taxon>
        <taxon>Chlorophyta</taxon>
        <taxon>core chlorophytes</taxon>
        <taxon>Chlorophyceae</taxon>
        <taxon>CS clade</taxon>
        <taxon>Chlamydomonadales</taxon>
        <taxon>Volvocaceae</taxon>
        <taxon>Volvox</taxon>
    </lineage>
</organism>
<evidence type="ECO:0000313" key="11">
    <source>
        <dbReference type="Proteomes" id="UP000747110"/>
    </source>
</evidence>
<protein>
    <recommendedName>
        <fullName evidence="7">Ubiquitin-like domain-containing protein</fullName>
    </recommendedName>
</protein>
<dbReference type="EMBL" id="BNCQ01000005">
    <property type="protein sequence ID" value="GIL98375.1"/>
    <property type="molecule type" value="Genomic_DNA"/>
</dbReference>
<feature type="compositionally biased region" description="Low complexity" evidence="5">
    <location>
        <begin position="315"/>
        <end position="329"/>
    </location>
</feature>
<keyword evidence="2 6" id="KW-0812">Transmembrane</keyword>
<feature type="region of interest" description="Disordered" evidence="5">
    <location>
        <begin position="428"/>
        <end position="457"/>
    </location>
</feature>
<evidence type="ECO:0000256" key="1">
    <source>
        <dbReference type="ARBA" id="ARBA00004370"/>
    </source>
</evidence>
<evidence type="ECO:0000313" key="9">
    <source>
        <dbReference type="EMBL" id="GIL98375.1"/>
    </source>
</evidence>
<dbReference type="PROSITE" id="PS50053">
    <property type="entry name" value="UBIQUITIN_2"/>
    <property type="match status" value="1"/>
</dbReference>
<feature type="transmembrane region" description="Helical" evidence="6">
    <location>
        <begin position="530"/>
        <end position="550"/>
    </location>
</feature>